<keyword evidence="3" id="KW-1185">Reference proteome</keyword>
<dbReference type="EMBL" id="JAQIZT010000008">
    <property type="protein sequence ID" value="KAJ6988597.1"/>
    <property type="molecule type" value="Genomic_DNA"/>
</dbReference>
<comment type="caution">
    <text evidence="2">The sequence shown here is derived from an EMBL/GenBank/DDBJ whole genome shotgun (WGS) entry which is preliminary data.</text>
</comment>
<accession>A0AAD6MNE7</accession>
<evidence type="ECO:0000313" key="3">
    <source>
        <dbReference type="Proteomes" id="UP001164929"/>
    </source>
</evidence>
<organism evidence="2 3">
    <name type="scientific">Populus alba x Populus x berolinensis</name>
    <dbReference type="NCBI Taxonomy" id="444605"/>
    <lineage>
        <taxon>Eukaryota</taxon>
        <taxon>Viridiplantae</taxon>
        <taxon>Streptophyta</taxon>
        <taxon>Embryophyta</taxon>
        <taxon>Tracheophyta</taxon>
        <taxon>Spermatophyta</taxon>
        <taxon>Magnoliopsida</taxon>
        <taxon>eudicotyledons</taxon>
        <taxon>Gunneridae</taxon>
        <taxon>Pentapetalae</taxon>
        <taxon>rosids</taxon>
        <taxon>fabids</taxon>
        <taxon>Malpighiales</taxon>
        <taxon>Salicaceae</taxon>
        <taxon>Saliceae</taxon>
        <taxon>Populus</taxon>
    </lineage>
</organism>
<protein>
    <submittedName>
        <fullName evidence="2">Uncharacterized protein</fullName>
    </submittedName>
</protein>
<evidence type="ECO:0000313" key="1">
    <source>
        <dbReference type="EMBL" id="KAJ6988597.1"/>
    </source>
</evidence>
<gene>
    <name evidence="1" type="ORF">NC653_021496</name>
    <name evidence="2" type="ORF">NC653_021505</name>
</gene>
<dbReference type="Proteomes" id="UP001164929">
    <property type="component" value="Chromosome 8"/>
</dbReference>
<name>A0AAD6MNE7_9ROSI</name>
<dbReference type="EMBL" id="JAQIZT010000008">
    <property type="protein sequence ID" value="KAJ6988606.1"/>
    <property type="molecule type" value="Genomic_DNA"/>
</dbReference>
<proteinExistence type="predicted"/>
<sequence>MDKQGLKGTHPFSMDMVKLASTIDTRWSRSFNENVEWWWWSCYVAIVGRAATVGVEQ</sequence>
<reference evidence="2" key="1">
    <citation type="journal article" date="2023" name="Mol. Ecol. Resour.">
        <title>Chromosome-level genome assembly of a triploid poplar Populus alba 'Berolinensis'.</title>
        <authorList>
            <person name="Chen S."/>
            <person name="Yu Y."/>
            <person name="Wang X."/>
            <person name="Wang S."/>
            <person name="Zhang T."/>
            <person name="Zhou Y."/>
            <person name="He R."/>
            <person name="Meng N."/>
            <person name="Wang Y."/>
            <person name="Liu W."/>
            <person name="Liu Z."/>
            <person name="Liu J."/>
            <person name="Guo Q."/>
            <person name="Huang H."/>
            <person name="Sederoff R.R."/>
            <person name="Wang G."/>
            <person name="Qu G."/>
            <person name="Chen S."/>
        </authorList>
    </citation>
    <scope>NUCLEOTIDE SEQUENCE</scope>
    <source>
        <strain evidence="2">SC-2020</strain>
    </source>
</reference>
<dbReference type="AlphaFoldDB" id="A0AAD6MNE7"/>
<evidence type="ECO:0000313" key="2">
    <source>
        <dbReference type="EMBL" id="KAJ6988606.1"/>
    </source>
</evidence>